<dbReference type="RefSeq" id="WP_189002737.1">
    <property type="nucleotide sequence ID" value="NZ_BMOD01000007.1"/>
</dbReference>
<dbReference type="PANTHER" id="PTHR43792:SF1">
    <property type="entry name" value="N-ACETYLTRANSFERASE DOMAIN-CONTAINING PROTEIN"/>
    <property type="match status" value="1"/>
</dbReference>
<dbReference type="EMBL" id="BMOD01000007">
    <property type="protein sequence ID" value="GGJ35475.1"/>
    <property type="molecule type" value="Genomic_DNA"/>
</dbReference>
<dbReference type="SUPFAM" id="SSF55729">
    <property type="entry name" value="Acyl-CoA N-acyltransferases (Nat)"/>
    <property type="match status" value="1"/>
</dbReference>
<dbReference type="PROSITE" id="PS51186">
    <property type="entry name" value="GNAT"/>
    <property type="match status" value="1"/>
</dbReference>
<dbReference type="InterPro" id="IPR051531">
    <property type="entry name" value="N-acetyltransferase"/>
</dbReference>
<name>A0ABQ2D0H4_9DEIO</name>
<reference evidence="3" key="1">
    <citation type="journal article" date="2019" name="Int. J. Syst. Evol. Microbiol.">
        <title>The Global Catalogue of Microorganisms (GCM) 10K type strain sequencing project: providing services to taxonomists for standard genome sequencing and annotation.</title>
        <authorList>
            <consortium name="The Broad Institute Genomics Platform"/>
            <consortium name="The Broad Institute Genome Sequencing Center for Infectious Disease"/>
            <person name="Wu L."/>
            <person name="Ma J."/>
        </authorList>
    </citation>
    <scope>NUCLEOTIDE SEQUENCE [LARGE SCALE GENOMIC DNA]</scope>
    <source>
        <strain evidence="3">JCM 14370</strain>
    </source>
</reference>
<dbReference type="Pfam" id="PF13302">
    <property type="entry name" value="Acetyltransf_3"/>
    <property type="match status" value="1"/>
</dbReference>
<feature type="domain" description="N-acetyltransferase" evidence="1">
    <location>
        <begin position="15"/>
        <end position="183"/>
    </location>
</feature>
<sequence>MPEIPIFENLETPRLKVRRLQPEDAAALSVYRSRPEVSLYQGWGDNYDEAQALKLIQNMQDRNPGQPGWFQFALQEKETGALLGDLGFHVFEPLQAEVGFTLDSRVWGKGYATEGLKAVLDYAFHVLFFHRITASTDPRNVPSQKVLLRLGFRHEGHHLESYSDGENWLDEDRFALLRREWREQ</sequence>
<evidence type="ECO:0000313" key="2">
    <source>
        <dbReference type="EMBL" id="GGJ35475.1"/>
    </source>
</evidence>
<gene>
    <name evidence="2" type="ORF">GCM10008938_21950</name>
</gene>
<dbReference type="InterPro" id="IPR000182">
    <property type="entry name" value="GNAT_dom"/>
</dbReference>
<evidence type="ECO:0000313" key="3">
    <source>
        <dbReference type="Proteomes" id="UP000632222"/>
    </source>
</evidence>
<keyword evidence="3" id="KW-1185">Reference proteome</keyword>
<proteinExistence type="predicted"/>
<accession>A0ABQ2D0H4</accession>
<evidence type="ECO:0000259" key="1">
    <source>
        <dbReference type="PROSITE" id="PS51186"/>
    </source>
</evidence>
<dbReference type="InterPro" id="IPR016181">
    <property type="entry name" value="Acyl_CoA_acyltransferase"/>
</dbReference>
<protein>
    <submittedName>
        <fullName evidence="2">Ribosomal-protein-serine acetyltransferase</fullName>
    </submittedName>
</protein>
<comment type="caution">
    <text evidence="2">The sequence shown here is derived from an EMBL/GenBank/DDBJ whole genome shotgun (WGS) entry which is preliminary data.</text>
</comment>
<dbReference type="Gene3D" id="3.40.630.30">
    <property type="match status" value="1"/>
</dbReference>
<organism evidence="2 3">
    <name type="scientific">Deinococcus roseus</name>
    <dbReference type="NCBI Taxonomy" id="392414"/>
    <lineage>
        <taxon>Bacteria</taxon>
        <taxon>Thermotogati</taxon>
        <taxon>Deinococcota</taxon>
        <taxon>Deinococci</taxon>
        <taxon>Deinococcales</taxon>
        <taxon>Deinococcaceae</taxon>
        <taxon>Deinococcus</taxon>
    </lineage>
</organism>
<dbReference type="PANTHER" id="PTHR43792">
    <property type="entry name" value="GNAT FAMILY, PUTATIVE (AFU_ORTHOLOGUE AFUA_3G00765)-RELATED-RELATED"/>
    <property type="match status" value="1"/>
</dbReference>
<dbReference type="Proteomes" id="UP000632222">
    <property type="component" value="Unassembled WGS sequence"/>
</dbReference>